<dbReference type="EMBL" id="RDQH01000341">
    <property type="protein sequence ID" value="RXH74034.1"/>
    <property type="molecule type" value="Genomic_DNA"/>
</dbReference>
<dbReference type="Proteomes" id="UP000290289">
    <property type="component" value="Chromosome 15"/>
</dbReference>
<gene>
    <name evidence="1" type="ORF">DVH24_016856</name>
</gene>
<evidence type="ECO:0000313" key="1">
    <source>
        <dbReference type="EMBL" id="RXH74034.1"/>
    </source>
</evidence>
<comment type="caution">
    <text evidence="1">The sequence shown here is derived from an EMBL/GenBank/DDBJ whole genome shotgun (WGS) entry which is preliminary data.</text>
</comment>
<keyword evidence="2" id="KW-1185">Reference proteome</keyword>
<protein>
    <submittedName>
        <fullName evidence="1">Uncharacterized protein</fullName>
    </submittedName>
</protein>
<proteinExistence type="predicted"/>
<evidence type="ECO:0000313" key="2">
    <source>
        <dbReference type="Proteomes" id="UP000290289"/>
    </source>
</evidence>
<organism evidence="1 2">
    <name type="scientific">Malus domestica</name>
    <name type="common">Apple</name>
    <name type="synonym">Pyrus malus</name>
    <dbReference type="NCBI Taxonomy" id="3750"/>
    <lineage>
        <taxon>Eukaryota</taxon>
        <taxon>Viridiplantae</taxon>
        <taxon>Streptophyta</taxon>
        <taxon>Embryophyta</taxon>
        <taxon>Tracheophyta</taxon>
        <taxon>Spermatophyta</taxon>
        <taxon>Magnoliopsida</taxon>
        <taxon>eudicotyledons</taxon>
        <taxon>Gunneridae</taxon>
        <taxon>Pentapetalae</taxon>
        <taxon>rosids</taxon>
        <taxon>fabids</taxon>
        <taxon>Rosales</taxon>
        <taxon>Rosaceae</taxon>
        <taxon>Amygdaloideae</taxon>
        <taxon>Maleae</taxon>
        <taxon>Malus</taxon>
    </lineage>
</organism>
<reference evidence="1 2" key="1">
    <citation type="submission" date="2018-10" db="EMBL/GenBank/DDBJ databases">
        <title>A high-quality apple genome assembly.</title>
        <authorList>
            <person name="Hu J."/>
        </authorList>
    </citation>
    <scope>NUCLEOTIDE SEQUENCE [LARGE SCALE GENOMIC DNA]</scope>
    <source>
        <strain evidence="2">cv. HFTH1</strain>
        <tissue evidence="1">Young leaf</tissue>
    </source>
</reference>
<dbReference type="AlphaFoldDB" id="A0A498HUT9"/>
<accession>A0A498HUT9</accession>
<sequence length="121" mass="13626">MCAEDISVNLDTNTQGGSNQLPDFFVVAGHNGAPVNRAPPTMDQIWETLLKISAFKILKAFQTNNLLNFIDFERHMKAPKNARESTMQTQVQILRFGNLNPITMKGHPIMTMPSFVPRKHC</sequence>
<name>A0A498HUT9_MALDO</name>